<dbReference type="NCBIfam" id="NF001099">
    <property type="entry name" value="PRK00132.1"/>
    <property type="match status" value="1"/>
</dbReference>
<dbReference type="PANTHER" id="PTHR21569">
    <property type="entry name" value="RIBOSOMAL PROTEIN S9"/>
    <property type="match status" value="1"/>
</dbReference>
<comment type="similarity">
    <text evidence="1 4">Belongs to the universal ribosomal protein uS9 family.</text>
</comment>
<dbReference type="GO" id="GO:0003723">
    <property type="term" value="F:RNA binding"/>
    <property type="evidence" value="ECO:0007669"/>
    <property type="project" value="TreeGrafter"/>
</dbReference>
<dbReference type="InterPro" id="IPR020574">
    <property type="entry name" value="Ribosomal_uS9_CS"/>
</dbReference>
<protein>
    <recommendedName>
        <fullName evidence="7">30S ribosomal protein S9</fullName>
    </recommendedName>
</protein>
<feature type="region of interest" description="Disordered" evidence="5">
    <location>
        <begin position="45"/>
        <end position="137"/>
    </location>
</feature>
<dbReference type="Gene3D" id="3.30.230.10">
    <property type="match status" value="1"/>
</dbReference>
<dbReference type="HAMAP" id="MF_00532_B">
    <property type="entry name" value="Ribosomal_uS9_B"/>
    <property type="match status" value="1"/>
</dbReference>
<dbReference type="GO" id="GO:0003735">
    <property type="term" value="F:structural constituent of ribosome"/>
    <property type="evidence" value="ECO:0007669"/>
    <property type="project" value="InterPro"/>
</dbReference>
<dbReference type="InterPro" id="IPR020568">
    <property type="entry name" value="Ribosomal_Su5_D2-typ_SF"/>
</dbReference>
<dbReference type="InterPro" id="IPR023035">
    <property type="entry name" value="Ribosomal_uS9_bac/plastid"/>
</dbReference>
<dbReference type="GO" id="GO:0006412">
    <property type="term" value="P:translation"/>
    <property type="evidence" value="ECO:0007669"/>
    <property type="project" value="InterPro"/>
</dbReference>
<evidence type="ECO:0008006" key="7">
    <source>
        <dbReference type="Google" id="ProtNLM"/>
    </source>
</evidence>
<dbReference type="Pfam" id="PF00380">
    <property type="entry name" value="Ribosomal_S9"/>
    <property type="match status" value="1"/>
</dbReference>
<dbReference type="InterPro" id="IPR000754">
    <property type="entry name" value="Ribosomal_uS9"/>
</dbReference>
<evidence type="ECO:0000256" key="5">
    <source>
        <dbReference type="SAM" id="MobiDB-lite"/>
    </source>
</evidence>
<organism evidence="6">
    <name type="scientific">Araucaria cunninghamii</name>
    <name type="common">Hoop pine</name>
    <name type="synonym">Moreton Bay pine</name>
    <dbReference type="NCBI Taxonomy" id="56994"/>
    <lineage>
        <taxon>Eukaryota</taxon>
        <taxon>Viridiplantae</taxon>
        <taxon>Streptophyta</taxon>
        <taxon>Embryophyta</taxon>
        <taxon>Tracheophyta</taxon>
        <taxon>Spermatophyta</taxon>
        <taxon>Pinopsida</taxon>
        <taxon>Pinidae</taxon>
        <taxon>Conifers II</taxon>
        <taxon>Araucariales</taxon>
        <taxon>Araucariaceae</taxon>
        <taxon>Araucaria</taxon>
    </lineage>
</organism>
<feature type="compositionally biased region" description="Basic and acidic residues" evidence="5">
    <location>
        <begin position="102"/>
        <end position="118"/>
    </location>
</feature>
<dbReference type="PANTHER" id="PTHR21569:SF1">
    <property type="entry name" value="SMALL RIBOSOMAL SUBUNIT PROTEIN US9M"/>
    <property type="match status" value="1"/>
</dbReference>
<dbReference type="SUPFAM" id="SSF54211">
    <property type="entry name" value="Ribosomal protein S5 domain 2-like"/>
    <property type="match status" value="1"/>
</dbReference>
<dbReference type="InterPro" id="IPR014721">
    <property type="entry name" value="Ribsml_uS5_D2-typ_fold_subgr"/>
</dbReference>
<dbReference type="EMBL" id="GCKF01038547">
    <property type="protein sequence ID" value="JAG96103.1"/>
    <property type="molecule type" value="Transcribed_RNA"/>
</dbReference>
<keyword evidence="3 4" id="KW-0687">Ribonucleoprotein</keyword>
<dbReference type="PROSITE" id="PS00360">
    <property type="entry name" value="RIBOSOMAL_S9"/>
    <property type="match status" value="1"/>
</dbReference>
<dbReference type="GO" id="GO:0022627">
    <property type="term" value="C:cytosolic small ribosomal subunit"/>
    <property type="evidence" value="ECO:0007669"/>
    <property type="project" value="TreeGrafter"/>
</dbReference>
<evidence type="ECO:0000256" key="4">
    <source>
        <dbReference type="RuleBase" id="RU003815"/>
    </source>
</evidence>
<keyword evidence="2 4" id="KW-0689">Ribosomal protein</keyword>
<sequence length="418" mass="46544">MFWRRLTTLHPLASQIRSYYHSCFNPHSCIFSHFRSSNHLEQSFRGGLGSRIRSPRITSTVRNFSTGRRNGNGGKSDDADPFKTNNGGGPRPPPGDPWDFSGKADDAFEPSNGDKWDEFGSGEGSMDWGAMEADNSKDERWKDFQEPEPISFEETPVAEGELGDEWAAGEGLQPLPSEDGEVPGVEEGDWKSAVKAAQLTELEKEEKQLMTQLEGPKRAFGDLIAATGITDVQIESLILMRNLEGVEGLPPLKELEDARLAKMEKSSTRRELELKRQQESAYVRVRKVDEKGRAYGTGRRKCSVAQVWIQPGSGKFVVNGKTFDVYFPQLAHRADLLSPFVFTKTLGLWDVVSNVKGGGVSGQVGAVRHGISRALQNWEPGLRPYLRAAGLLTRDPRVVERKKPGKAKARKSFQWVKR</sequence>
<evidence type="ECO:0000313" key="6">
    <source>
        <dbReference type="EMBL" id="JAG96103.1"/>
    </source>
</evidence>
<dbReference type="AlphaFoldDB" id="A0A0D6R1F1"/>
<accession>A0A0D6R1F1</accession>
<feature type="compositionally biased region" description="Polar residues" evidence="5">
    <location>
        <begin position="56"/>
        <end position="69"/>
    </location>
</feature>
<reference evidence="6" key="1">
    <citation type="submission" date="2015-03" db="EMBL/GenBank/DDBJ databases">
        <title>A transcriptome of Araucaria cunninghamii, an australian fine timber species.</title>
        <authorList>
            <person name="Jing Yi C.J.Y."/>
            <person name="Yin San L.Y.S."/>
            <person name="Abdul Karim S.S."/>
            <person name="Wan Azmi N.N."/>
            <person name="Hercus R.R."/>
            <person name="Croft L.L."/>
        </authorList>
    </citation>
    <scope>NUCLEOTIDE SEQUENCE</scope>
    <source>
        <strain evidence="6">MI0301</strain>
        <tissue evidence="6">Leaf</tissue>
    </source>
</reference>
<name>A0A0D6R1F1_ARACU</name>
<evidence type="ECO:0000256" key="3">
    <source>
        <dbReference type="ARBA" id="ARBA00023274"/>
    </source>
</evidence>
<dbReference type="FunFam" id="3.30.230.10:FF:000034">
    <property type="entry name" value="30S ribosomal protein S9"/>
    <property type="match status" value="1"/>
</dbReference>
<evidence type="ECO:0000256" key="1">
    <source>
        <dbReference type="ARBA" id="ARBA00005251"/>
    </source>
</evidence>
<proteinExistence type="inferred from homology"/>
<evidence type="ECO:0000256" key="2">
    <source>
        <dbReference type="ARBA" id="ARBA00022980"/>
    </source>
</evidence>